<evidence type="ECO:0000313" key="1">
    <source>
        <dbReference type="EMBL" id="GBM14726.1"/>
    </source>
</evidence>
<dbReference type="OrthoDB" id="6446168at2759"/>
<proteinExistence type="predicted"/>
<dbReference type="AlphaFoldDB" id="A0A4Y2DFB3"/>
<dbReference type="Proteomes" id="UP000499080">
    <property type="component" value="Unassembled WGS sequence"/>
</dbReference>
<sequence length="110" mass="12558">MYPNITAVLTTLMESQKQLLERQINSPNVKQITSTNDTANSIQTFQGNKMDNASEWIKEVERISTLANYANELKLTNAISRLAGSAKNWQITQGYRYNDWSEWKAAITSR</sequence>
<dbReference type="EMBL" id="BGPR01000347">
    <property type="protein sequence ID" value="GBM14726.1"/>
    <property type="molecule type" value="Genomic_DNA"/>
</dbReference>
<gene>
    <name evidence="1" type="ORF">AVEN_72002_1</name>
</gene>
<evidence type="ECO:0000313" key="2">
    <source>
        <dbReference type="Proteomes" id="UP000499080"/>
    </source>
</evidence>
<accession>A0A4Y2DFB3</accession>
<organism evidence="1 2">
    <name type="scientific">Araneus ventricosus</name>
    <name type="common">Orbweaver spider</name>
    <name type="synonym">Epeira ventricosa</name>
    <dbReference type="NCBI Taxonomy" id="182803"/>
    <lineage>
        <taxon>Eukaryota</taxon>
        <taxon>Metazoa</taxon>
        <taxon>Ecdysozoa</taxon>
        <taxon>Arthropoda</taxon>
        <taxon>Chelicerata</taxon>
        <taxon>Arachnida</taxon>
        <taxon>Araneae</taxon>
        <taxon>Araneomorphae</taxon>
        <taxon>Entelegynae</taxon>
        <taxon>Araneoidea</taxon>
        <taxon>Araneidae</taxon>
        <taxon>Araneus</taxon>
    </lineage>
</organism>
<protein>
    <submittedName>
        <fullName evidence="1">Uncharacterized protein</fullName>
    </submittedName>
</protein>
<reference evidence="1 2" key="1">
    <citation type="journal article" date="2019" name="Sci. Rep.">
        <title>Orb-weaving spider Araneus ventricosus genome elucidates the spidroin gene catalogue.</title>
        <authorList>
            <person name="Kono N."/>
            <person name="Nakamura H."/>
            <person name="Ohtoshi R."/>
            <person name="Moran D.A.P."/>
            <person name="Shinohara A."/>
            <person name="Yoshida Y."/>
            <person name="Fujiwara M."/>
            <person name="Mori M."/>
            <person name="Tomita M."/>
            <person name="Arakawa K."/>
        </authorList>
    </citation>
    <scope>NUCLEOTIDE SEQUENCE [LARGE SCALE GENOMIC DNA]</scope>
</reference>
<comment type="caution">
    <text evidence="1">The sequence shown here is derived from an EMBL/GenBank/DDBJ whole genome shotgun (WGS) entry which is preliminary data.</text>
</comment>
<name>A0A4Y2DFB3_ARAVE</name>
<keyword evidence="2" id="KW-1185">Reference proteome</keyword>